<feature type="region of interest" description="Disordered" evidence="2">
    <location>
        <begin position="525"/>
        <end position="601"/>
    </location>
</feature>
<feature type="region of interest" description="Disordered" evidence="2">
    <location>
        <begin position="720"/>
        <end position="770"/>
    </location>
</feature>
<feature type="region of interest" description="Disordered" evidence="2">
    <location>
        <begin position="264"/>
        <end position="284"/>
    </location>
</feature>
<feature type="compositionally biased region" description="Polar residues" evidence="2">
    <location>
        <begin position="7"/>
        <end position="29"/>
    </location>
</feature>
<feature type="region of interest" description="Disordered" evidence="2">
    <location>
        <begin position="669"/>
        <end position="696"/>
    </location>
</feature>
<feature type="compositionally biased region" description="Low complexity" evidence="2">
    <location>
        <begin position="721"/>
        <end position="741"/>
    </location>
</feature>
<evidence type="ECO:0000313" key="4">
    <source>
        <dbReference type="EMBL" id="KDE07026.1"/>
    </source>
</evidence>
<feature type="region of interest" description="Disordered" evidence="2">
    <location>
        <begin position="472"/>
        <end position="506"/>
    </location>
</feature>
<dbReference type="PANTHER" id="PTHR12357:SF89">
    <property type="entry name" value="YTH DOMAIN-CONTAINING FAMILY PROTEIN"/>
    <property type="match status" value="1"/>
</dbReference>
<reference evidence="6" key="1">
    <citation type="submission" date="2010-11" db="EMBL/GenBank/DDBJ databases">
        <title>The genome sequence of Microbotryum violaceum strain p1A1 Lamole.</title>
        <authorList>
            <person name="Cuomo C."/>
            <person name="Perlin M."/>
            <person name="Young S.K."/>
            <person name="Zeng Q."/>
            <person name="Gargeya S."/>
            <person name="Alvarado L."/>
            <person name="Berlin A."/>
            <person name="Chapman S.B."/>
            <person name="Chen Z."/>
            <person name="Freedman E."/>
            <person name="Gellesch M."/>
            <person name="Goldberg J."/>
            <person name="Griggs A."/>
            <person name="Gujja S."/>
            <person name="Heilman E."/>
            <person name="Heiman D."/>
            <person name="Howarth C."/>
            <person name="Mehta T."/>
            <person name="Neiman D."/>
            <person name="Pearson M."/>
            <person name="Roberts A."/>
            <person name="Saif S."/>
            <person name="Shea T."/>
            <person name="Shenoy N."/>
            <person name="Sisk P."/>
            <person name="Stolte C."/>
            <person name="Sykes S."/>
            <person name="White J."/>
            <person name="Yandava C."/>
            <person name="Haas B."/>
            <person name="Nusbaum C."/>
            <person name="Birren B."/>
        </authorList>
    </citation>
    <scope>NUCLEOTIDE SEQUENCE [LARGE SCALE GENOMIC DNA]</scope>
    <source>
        <strain evidence="6">p1A1 Lamole</strain>
    </source>
</reference>
<feature type="compositionally biased region" description="Polar residues" evidence="2">
    <location>
        <begin position="104"/>
        <end position="119"/>
    </location>
</feature>
<dbReference type="OrthoDB" id="306690at2759"/>
<feature type="region of interest" description="Disordered" evidence="2">
    <location>
        <begin position="352"/>
        <end position="373"/>
    </location>
</feature>
<dbReference type="GO" id="GO:0003729">
    <property type="term" value="F:mRNA binding"/>
    <property type="evidence" value="ECO:0007669"/>
    <property type="project" value="TreeGrafter"/>
</dbReference>
<keyword evidence="6" id="KW-1185">Reference proteome</keyword>
<dbReference type="Proteomes" id="UP000017200">
    <property type="component" value="Unassembled WGS sequence"/>
</dbReference>
<dbReference type="Pfam" id="PF04146">
    <property type="entry name" value="YTH"/>
    <property type="match status" value="1"/>
</dbReference>
<feature type="region of interest" description="Disordered" evidence="2">
    <location>
        <begin position="1091"/>
        <end position="1116"/>
    </location>
</feature>
<dbReference type="HOGENOM" id="CLU_276723_0_0_1"/>
<reference evidence="4" key="2">
    <citation type="submission" date="2010-11" db="EMBL/GenBank/DDBJ databases">
        <authorList>
            <consortium name="The Broad Institute Genome Sequencing Platform"/>
            <person name="Earl A."/>
            <person name="Ward D."/>
            <person name="Feldgarden M."/>
            <person name="Gevers D."/>
            <person name="Butler R."/>
            <person name="Young S.K."/>
            <person name="Zeng Q."/>
            <person name="Gargeya S."/>
            <person name="Fitzgerald M."/>
            <person name="Haas B."/>
            <person name="Abouelleil A."/>
            <person name="Alvarado L."/>
            <person name="Arachchi H.M."/>
            <person name="Berlin A."/>
            <person name="Brown A."/>
            <person name="Chapman S.B."/>
            <person name="Chen Z."/>
            <person name="Dunbar C."/>
            <person name="Freedman E."/>
            <person name="Gearin G."/>
            <person name="Gellesch M."/>
            <person name="Goldberg J."/>
            <person name="Griggs A."/>
            <person name="Gujja S."/>
            <person name="Heilman E."/>
            <person name="Heiman D."/>
            <person name="Howarth C."/>
            <person name="Larson L."/>
            <person name="Lui A."/>
            <person name="MacDonald P.J.P."/>
            <person name="Mehta T."/>
            <person name="Montmayeur A."/>
            <person name="Murphy C."/>
            <person name="Neiman D."/>
            <person name="Pearson M."/>
            <person name="Priest M."/>
            <person name="Roberts A."/>
            <person name="Saif S."/>
            <person name="Shea T."/>
            <person name="Shenoy N."/>
            <person name="Sisk P."/>
            <person name="Stolte C."/>
            <person name="Sykes S."/>
            <person name="White J."/>
            <person name="Yandava C."/>
            <person name="Wortman J."/>
            <person name="Nusbaum C."/>
            <person name="Birren B."/>
        </authorList>
    </citation>
    <scope>NUCLEOTIDE SEQUENCE</scope>
    <source>
        <strain evidence="4">P1A1 Lamole</strain>
    </source>
</reference>
<dbReference type="PANTHER" id="PTHR12357">
    <property type="entry name" value="YTH YT521-B HOMOLOGY DOMAIN-CONTAINING"/>
    <property type="match status" value="1"/>
</dbReference>
<dbReference type="STRING" id="683840.U5H657"/>
<feature type="compositionally biased region" description="Polar residues" evidence="2">
    <location>
        <begin position="877"/>
        <end position="896"/>
    </location>
</feature>
<dbReference type="OMA" id="ANDWHRQ"/>
<feature type="region of interest" description="Disordered" evidence="2">
    <location>
        <begin position="409"/>
        <end position="434"/>
    </location>
</feature>
<feature type="compositionally biased region" description="Low complexity" evidence="2">
    <location>
        <begin position="30"/>
        <end position="54"/>
    </location>
</feature>
<evidence type="ECO:0000259" key="3">
    <source>
        <dbReference type="PROSITE" id="PS50882"/>
    </source>
</evidence>
<dbReference type="GO" id="GO:0061157">
    <property type="term" value="P:mRNA destabilization"/>
    <property type="evidence" value="ECO:0007669"/>
    <property type="project" value="TreeGrafter"/>
</dbReference>
<feature type="region of interest" description="Disordered" evidence="2">
    <location>
        <begin position="1128"/>
        <end position="1246"/>
    </location>
</feature>
<organism evidence="4">
    <name type="scientific">Microbotryum lychnidis-dioicae (strain p1A1 Lamole / MvSl-1064)</name>
    <name type="common">Anther smut fungus</name>
    <dbReference type="NCBI Taxonomy" id="683840"/>
    <lineage>
        <taxon>Eukaryota</taxon>
        <taxon>Fungi</taxon>
        <taxon>Dikarya</taxon>
        <taxon>Basidiomycota</taxon>
        <taxon>Pucciniomycotina</taxon>
        <taxon>Microbotryomycetes</taxon>
        <taxon>Microbotryales</taxon>
        <taxon>Microbotryaceae</taxon>
        <taxon>Microbotryum</taxon>
    </lineage>
</organism>
<dbReference type="EnsemblFungi" id="MVLG_02761T0">
    <property type="protein sequence ID" value="MVLG_02761T0"/>
    <property type="gene ID" value="MVLG_02761"/>
</dbReference>
<feature type="compositionally biased region" description="Low complexity" evidence="2">
    <location>
        <begin position="525"/>
        <end position="539"/>
    </location>
</feature>
<dbReference type="PROSITE" id="PS50882">
    <property type="entry name" value="YTH"/>
    <property type="match status" value="1"/>
</dbReference>
<proteinExistence type="predicted"/>
<dbReference type="Gene3D" id="3.10.590.10">
    <property type="entry name" value="ph1033 like domains"/>
    <property type="match status" value="1"/>
</dbReference>
<dbReference type="AlphaFoldDB" id="U5H657"/>
<reference evidence="5" key="4">
    <citation type="submission" date="2015-06" db="UniProtKB">
        <authorList>
            <consortium name="EnsemblFungi"/>
        </authorList>
    </citation>
    <scope>IDENTIFICATION</scope>
</reference>
<dbReference type="EMBL" id="GL541664">
    <property type="protein sequence ID" value="KDE07026.1"/>
    <property type="molecule type" value="Genomic_DNA"/>
</dbReference>
<evidence type="ECO:0000256" key="2">
    <source>
        <dbReference type="SAM" id="MobiDB-lite"/>
    </source>
</evidence>
<feature type="coiled-coil region" evidence="1">
    <location>
        <begin position="825"/>
        <end position="852"/>
    </location>
</feature>
<dbReference type="GO" id="GO:0005737">
    <property type="term" value="C:cytoplasm"/>
    <property type="evidence" value="ECO:0007669"/>
    <property type="project" value="TreeGrafter"/>
</dbReference>
<dbReference type="EMBL" id="AEIJ01000261">
    <property type="status" value="NOT_ANNOTATED_CDS"/>
    <property type="molecule type" value="Genomic_DNA"/>
</dbReference>
<dbReference type="CDD" id="cd21134">
    <property type="entry name" value="YTH"/>
    <property type="match status" value="1"/>
</dbReference>
<sequence>MARRPSPSFSATITSPRPGSNDRPPSNRDTTTASETPPSPLSSLSSSSHTRPLLQLDVDDHSPQFTTDSGALEVPTPPAPRTAATAAPFAVDPSPAHPAVAQVRSYSHNRSQSLSEPVRNNSNSSDTPSPTDSSDPSHGESSGSSLGSTRMASQAELVRRHHTLSTSSSRLVRLERSRARLALQGVGLSEEDQEYYVPPSPIRGSLWSDVGHDSSDAGGFPTFFSPPSSSSSTATTFGAVGSRHTVAGGDLSYATSHLVDQAHSDEPTANARTAPRGQGQDQWISDHTRSFPATTESLSPPSTSTSTAYVPPLAVKPSVVTKKSSFVVLRGAKGDAALSERRTVSAATLPPASPIAQSTRHNVAAHTDPGSTELKHRNSLKAFLDAEGTGGQEDWERGLLDERDREERQLRTGGMQHDAAPSASLANFAPLDSGDFNPHSRANAYHHPSSTFWPTSETDVIGALRRHQSLSNFHRQPSETELGSSAAPSEEWATTQPHTRLASASSGDETLYGSIALASAAPITSGTTLGRSRSSTSPAPHHHLHHTSSLRSQAGANSSRSPLSHSSSVSSHHSLRHSNSIGRERGTLSPVGGFSRSPWSPTVEETKALGSMNGVVGATGLHRRGSGSSRGSAHAAALAGRLDGNGPSGAFVEEFAQLELASSSAPYPLSKTPPSYHDDAHPSWSHASSPRLPGATAVNRSMTAPQVVPRRLPPLSTNLEQATQAQQQSAAARHGPASAAAFVPPIGHSHGGSSDIQASPDEYGSGGATAVPGGDVGSSSYEWQRQKELLMGVAPPANPNSAGWSNGAAAVPLLAAANYGVTIAMQQQQQQIQILQSQMQQATEALNLMRQQSQVPLQGSVPTQTLPYAAPYPMRTPPTSSSAGRSSPLQHSSTPDPSHPPGQAPPVVDIGVLVAKKGYNPIDFDLRPTAARFFVIKSYTEEDVHKSLKYEIWASTDLGNKRLDRAFRESHERGPIYLFFSVNASGHFAGVAEMLTPVDYSTTSNVWASDKWKGVLKVRWIYIKDVPLSALRHIRLSNTSENKPVTSSRDTQEVPFDAGLEVLRVIATYPSRTTLLQDYGYYEARTVAGPGGHGVSAPSSSGGDPQVGGDDPAAAKNPHYARMAAHNQQPAGNGQHLQYPQNLPAGSSPGPYGPPSQPQAQLQLPPSGHYPTTGPGASFHPTPGFHGHPSVPPQYGGHPSAYQPLSLLMYPQASLPAHRHQQLSDDGSRGRRSSFQPNGSGPGVPY</sequence>
<dbReference type="InParanoid" id="U5H657"/>
<evidence type="ECO:0000313" key="5">
    <source>
        <dbReference type="EnsemblFungi" id="MVLG_02761T0"/>
    </source>
</evidence>
<name>U5H657_USTV1</name>
<dbReference type="SMR" id="U5H657"/>
<feature type="region of interest" description="Disordered" evidence="2">
    <location>
        <begin position="861"/>
        <end position="906"/>
    </location>
</feature>
<feature type="region of interest" description="Disordered" evidence="2">
    <location>
        <begin position="1"/>
        <end position="169"/>
    </location>
</feature>
<feature type="compositionally biased region" description="Low complexity" evidence="2">
    <location>
        <begin position="557"/>
        <end position="580"/>
    </location>
</feature>
<feature type="domain" description="YTH" evidence="3">
    <location>
        <begin position="931"/>
        <end position="1066"/>
    </location>
</feature>
<keyword evidence="1" id="KW-0175">Coiled coil</keyword>
<protein>
    <recommendedName>
        <fullName evidence="3">YTH domain-containing protein</fullName>
    </recommendedName>
</protein>
<feature type="compositionally biased region" description="Polar residues" evidence="2">
    <location>
        <begin position="1128"/>
        <end position="1141"/>
    </location>
</feature>
<evidence type="ECO:0000313" key="6">
    <source>
        <dbReference type="Proteomes" id="UP000017200"/>
    </source>
</evidence>
<feature type="compositionally biased region" description="Low complexity" evidence="2">
    <location>
        <begin position="120"/>
        <end position="153"/>
    </location>
</feature>
<evidence type="ECO:0000256" key="1">
    <source>
        <dbReference type="SAM" id="Coils"/>
    </source>
</evidence>
<gene>
    <name evidence="4" type="ORF">MVLG_02761</name>
</gene>
<dbReference type="InterPro" id="IPR007275">
    <property type="entry name" value="YTH_domain"/>
</dbReference>
<feature type="compositionally biased region" description="Low complexity" evidence="2">
    <location>
        <begin position="1158"/>
        <end position="1167"/>
    </location>
</feature>
<reference evidence="4 6" key="3">
    <citation type="journal article" date="2015" name="BMC Genomics">
        <title>Sex and parasites: genomic and transcriptomic analysis of Microbotryum lychnidis-dioicae, the biotrophic and plant-castrating anther smut fungus.</title>
        <authorList>
            <person name="Perlin M.H."/>
            <person name="Amselem J."/>
            <person name="Fontanillas E."/>
            <person name="Toh S.S."/>
            <person name="Chen Z."/>
            <person name="Goldberg J."/>
            <person name="Duplessis S."/>
            <person name="Henrissat B."/>
            <person name="Young S."/>
            <person name="Zeng Q."/>
            <person name="Aguileta G."/>
            <person name="Petit E."/>
            <person name="Badouin H."/>
            <person name="Andrews J."/>
            <person name="Razeeq D."/>
            <person name="Gabaldon T."/>
            <person name="Quesneville H."/>
            <person name="Giraud T."/>
            <person name="Hood M.E."/>
            <person name="Schultz D.J."/>
            <person name="Cuomo C.A."/>
        </authorList>
    </citation>
    <scope>NUCLEOTIDE SEQUENCE [LARGE SCALE GENOMIC DNA]</scope>
    <source>
        <strain evidence="4">P1A1 Lamole</strain>
        <strain evidence="6">p1A1 Lamole</strain>
    </source>
</reference>
<accession>U5H657</accession>
<dbReference type="GO" id="GO:1990247">
    <property type="term" value="F:N6-methyladenosine-containing RNA reader activity"/>
    <property type="evidence" value="ECO:0007669"/>
    <property type="project" value="TreeGrafter"/>
</dbReference>
<dbReference type="InterPro" id="IPR045168">
    <property type="entry name" value="YTH_prot"/>
</dbReference>